<dbReference type="GO" id="GO:0005886">
    <property type="term" value="C:plasma membrane"/>
    <property type="evidence" value="ECO:0007669"/>
    <property type="project" value="TreeGrafter"/>
</dbReference>
<dbReference type="PANTHER" id="PTHR24369:SF210">
    <property type="entry name" value="CHAOPTIN-RELATED"/>
    <property type="match status" value="1"/>
</dbReference>
<evidence type="ECO:0000259" key="6">
    <source>
        <dbReference type="SMART" id="SM00082"/>
    </source>
</evidence>
<protein>
    <submittedName>
        <fullName evidence="7">Uncharacterized protein</fullName>
    </submittedName>
</protein>
<evidence type="ECO:0000259" key="5">
    <source>
        <dbReference type="SMART" id="SM00013"/>
    </source>
</evidence>
<dbReference type="Pfam" id="PF13855">
    <property type="entry name" value="LRR_8"/>
    <property type="match status" value="1"/>
</dbReference>
<dbReference type="InterPro" id="IPR050541">
    <property type="entry name" value="LRR_TM_domain-containing"/>
</dbReference>
<dbReference type="InterPro" id="IPR000372">
    <property type="entry name" value="LRRNT"/>
</dbReference>
<evidence type="ECO:0000256" key="2">
    <source>
        <dbReference type="ARBA" id="ARBA00022729"/>
    </source>
</evidence>
<evidence type="ECO:0000313" key="7">
    <source>
        <dbReference type="EMBL" id="KAK3097851.1"/>
    </source>
</evidence>
<dbReference type="SUPFAM" id="SSF52058">
    <property type="entry name" value="L domain-like"/>
    <property type="match status" value="1"/>
</dbReference>
<gene>
    <name evidence="7" type="ORF">FSP39_013822</name>
</gene>
<reference evidence="7" key="1">
    <citation type="submission" date="2019-08" db="EMBL/GenBank/DDBJ databases">
        <title>The improved chromosome-level genome for the pearl oyster Pinctada fucata martensii using PacBio sequencing and Hi-C.</title>
        <authorList>
            <person name="Zheng Z."/>
        </authorList>
    </citation>
    <scope>NUCLEOTIDE SEQUENCE</scope>
    <source>
        <strain evidence="7">ZZ-2019</strain>
        <tissue evidence="7">Adductor muscle</tissue>
    </source>
</reference>
<keyword evidence="2 4" id="KW-0732">Signal</keyword>
<name>A0AA88Y4R0_PINIB</name>
<evidence type="ECO:0000256" key="3">
    <source>
        <dbReference type="ARBA" id="ARBA00022737"/>
    </source>
</evidence>
<dbReference type="Proteomes" id="UP001186944">
    <property type="component" value="Unassembled WGS sequence"/>
</dbReference>
<keyword evidence="8" id="KW-1185">Reference proteome</keyword>
<dbReference type="AlphaFoldDB" id="A0AA88Y4R0"/>
<sequence length="406" mass="45330">MVDVRASKAAPFYLIFILQFVGIATQNCPSPCFCKGHFEVYCNNTGISEIPKGIPKETTVLDLGGNKIKKIPYGILNGLLNLTFIGLEQLGFTGNEIEAGALNLPNLTEVDLSFNRYMMVPPNLPKAMSRMYFFYNPIEVLDARSFNDYPSLEYFDMSNCHITHIKPNTFDALVNVNTMHIAFTKLTNAGVPDGVFAKNTKLDYLNLRFNHLNGLLKGLPSSLENIDYVGNPIKEIPSNAFEDLPHLKTLGFWNSALSKIDDNAFAGLVNLTILDFMSAAITSPVTNNTFSGLPSLQTLYLDDNHVPSIDIGALRDLKSLTSLWLSGNNLSTLDEEVLDTKYIPNLNTLFIDFNPWYCDCDLRWLREKVGNASYVIQDPHLIVCHGPEKVAGKPWDELKPEDFVCN</sequence>
<dbReference type="PANTHER" id="PTHR24369">
    <property type="entry name" value="ANTIGEN BSP, PUTATIVE-RELATED"/>
    <property type="match status" value="1"/>
</dbReference>
<dbReference type="InterPro" id="IPR003591">
    <property type="entry name" value="Leu-rich_rpt_typical-subtyp"/>
</dbReference>
<comment type="caution">
    <text evidence="7">The sequence shown here is derived from an EMBL/GenBank/DDBJ whole genome shotgun (WGS) entry which is preliminary data.</text>
</comment>
<dbReference type="PROSITE" id="PS51450">
    <property type="entry name" value="LRR"/>
    <property type="match status" value="1"/>
</dbReference>
<proteinExistence type="predicted"/>
<feature type="domain" description="LRRNT" evidence="5">
    <location>
        <begin position="27"/>
        <end position="60"/>
    </location>
</feature>
<evidence type="ECO:0000256" key="1">
    <source>
        <dbReference type="ARBA" id="ARBA00022614"/>
    </source>
</evidence>
<organism evidence="7 8">
    <name type="scientific">Pinctada imbricata</name>
    <name type="common">Atlantic pearl-oyster</name>
    <name type="synonym">Pinctada martensii</name>
    <dbReference type="NCBI Taxonomy" id="66713"/>
    <lineage>
        <taxon>Eukaryota</taxon>
        <taxon>Metazoa</taxon>
        <taxon>Spiralia</taxon>
        <taxon>Lophotrochozoa</taxon>
        <taxon>Mollusca</taxon>
        <taxon>Bivalvia</taxon>
        <taxon>Autobranchia</taxon>
        <taxon>Pteriomorphia</taxon>
        <taxon>Pterioida</taxon>
        <taxon>Pterioidea</taxon>
        <taxon>Pteriidae</taxon>
        <taxon>Pinctada</taxon>
    </lineage>
</organism>
<dbReference type="SMART" id="SM00369">
    <property type="entry name" value="LRR_TYP"/>
    <property type="match status" value="7"/>
</dbReference>
<feature type="domain" description="LRRCT" evidence="6">
    <location>
        <begin position="354"/>
        <end position="406"/>
    </location>
</feature>
<keyword evidence="3" id="KW-0677">Repeat</keyword>
<evidence type="ECO:0000256" key="4">
    <source>
        <dbReference type="SAM" id="SignalP"/>
    </source>
</evidence>
<feature type="signal peptide" evidence="4">
    <location>
        <begin position="1"/>
        <end position="25"/>
    </location>
</feature>
<dbReference type="EMBL" id="VSWD01000007">
    <property type="protein sequence ID" value="KAK3097851.1"/>
    <property type="molecule type" value="Genomic_DNA"/>
</dbReference>
<dbReference type="Pfam" id="PF00560">
    <property type="entry name" value="LRR_1"/>
    <property type="match status" value="2"/>
</dbReference>
<evidence type="ECO:0000313" key="8">
    <source>
        <dbReference type="Proteomes" id="UP001186944"/>
    </source>
</evidence>
<dbReference type="InterPro" id="IPR000483">
    <property type="entry name" value="Cys-rich_flank_reg_C"/>
</dbReference>
<keyword evidence="1" id="KW-0433">Leucine-rich repeat</keyword>
<dbReference type="SMART" id="SM00082">
    <property type="entry name" value="LRRCT"/>
    <property type="match status" value="1"/>
</dbReference>
<dbReference type="InterPro" id="IPR001611">
    <property type="entry name" value="Leu-rich_rpt"/>
</dbReference>
<dbReference type="Gene3D" id="3.80.10.10">
    <property type="entry name" value="Ribonuclease Inhibitor"/>
    <property type="match status" value="3"/>
</dbReference>
<dbReference type="InterPro" id="IPR032675">
    <property type="entry name" value="LRR_dom_sf"/>
</dbReference>
<accession>A0AA88Y4R0</accession>
<dbReference type="SMART" id="SM00013">
    <property type="entry name" value="LRRNT"/>
    <property type="match status" value="1"/>
</dbReference>
<feature type="chain" id="PRO_5041645003" evidence="4">
    <location>
        <begin position="26"/>
        <end position="406"/>
    </location>
</feature>